<organism evidence="1 2">
    <name type="scientific">Spongiibacter thalassae</name>
    <dbReference type="NCBI Taxonomy" id="2721624"/>
    <lineage>
        <taxon>Bacteria</taxon>
        <taxon>Pseudomonadati</taxon>
        <taxon>Pseudomonadota</taxon>
        <taxon>Gammaproteobacteria</taxon>
        <taxon>Cellvibrionales</taxon>
        <taxon>Spongiibacteraceae</taxon>
        <taxon>Spongiibacter</taxon>
    </lineage>
</organism>
<comment type="caution">
    <text evidence="1">The sequence shown here is derived from an EMBL/GenBank/DDBJ whole genome shotgun (WGS) entry which is preliminary data.</text>
</comment>
<evidence type="ECO:0000313" key="2">
    <source>
        <dbReference type="Proteomes" id="UP000765845"/>
    </source>
</evidence>
<reference evidence="1 2" key="1">
    <citation type="submission" date="2020-04" db="EMBL/GenBank/DDBJ databases">
        <authorList>
            <person name="Yoon J."/>
        </authorList>
    </citation>
    <scope>NUCLEOTIDE SEQUENCE [LARGE SCALE GENOMIC DNA]</scope>
    <source>
        <strain evidence="1 2">KMU-166</strain>
    </source>
</reference>
<dbReference type="RefSeq" id="WP_168450115.1">
    <property type="nucleotide sequence ID" value="NZ_JAAWWK010000003.1"/>
</dbReference>
<keyword evidence="2" id="KW-1185">Reference proteome</keyword>
<evidence type="ECO:0000313" key="1">
    <source>
        <dbReference type="EMBL" id="NKI17558.1"/>
    </source>
</evidence>
<name>A0ABX1GG84_9GAMM</name>
<gene>
    <name evidence="1" type="ORF">HCU74_09020</name>
</gene>
<proteinExistence type="predicted"/>
<protein>
    <recommendedName>
        <fullName evidence="3">Heme/hemopexin transporter protein HuxB</fullName>
    </recommendedName>
</protein>
<dbReference type="EMBL" id="JAAWWK010000003">
    <property type="protein sequence ID" value="NKI17558.1"/>
    <property type="molecule type" value="Genomic_DNA"/>
</dbReference>
<dbReference type="Gene3D" id="2.40.160.50">
    <property type="entry name" value="membrane protein fhac: a member of the omp85/tpsb transporter family"/>
    <property type="match status" value="1"/>
</dbReference>
<sequence>MAIDLPPVMPPKSASAAEIQSIRASRAIETQINGVAVKVYGNQYLSDAELREVLTASKTPAEAVVNLAKRYYTDGHLLVQVNYARMVDAVAILVSQKTLKQVAGDPDITPYFSGIENDSDLKIDEFHTAHVLADLRAERAGDTYSISYEDQGADAVNMIFTRSDATDHDGTDLILEANNKGSRFLGRYFGLAGVKHQFDNGTQAQLAYQTAFTELGESRDGTELNQYTFNIDHPFTSGLYGFDITYTDYQREPRVDSSTPATCIDLPLPLPLPPLCTPAQTTSQTVELEAEILQASLRGEQVLYSSPWKRITLNERIEYVDSTLERNDTGEVILDENYYVGELGGKYIQTWYQSEERDAARLTAELKLRAGFGDGGTLDDYDNYLSQFSDPALAPDVVAQARNAEFFALLPSVTYQQRITPEFTATAKVRGQFADEQLPQQQQFVLGGMDGLSAYLPGALLGDLGYLATLSIETGFDGAGLRFSPTAFLEYGSAWFNNTRSDLGDAQSVADAGLKLSVTHGKNFLSEIATALPVYDDVADPQQLENLEVKFYWRVRLTF</sequence>
<evidence type="ECO:0008006" key="3">
    <source>
        <dbReference type="Google" id="ProtNLM"/>
    </source>
</evidence>
<accession>A0ABX1GG84</accession>
<dbReference type="Proteomes" id="UP000765845">
    <property type="component" value="Unassembled WGS sequence"/>
</dbReference>